<accession>A0A1Y1BMN1</accession>
<sequence length="71" mass="7489">MSHRIARGVVPCVRLAASGSHCRADLRLHANIRPHTFAPAAAGIGAAAMPLAHPSVESVCLQPIRHSHNQP</sequence>
<dbReference type="Proteomes" id="UP000218432">
    <property type="component" value="Chromosome 2"/>
</dbReference>
<name>A0A1Y1BMN1_9BURK</name>
<evidence type="ECO:0000313" key="1">
    <source>
        <dbReference type="EMBL" id="BAX61105.1"/>
    </source>
</evidence>
<proteinExistence type="predicted"/>
<reference evidence="1 2" key="1">
    <citation type="journal article" date="2017" name="Genome Announc.">
        <title>Complete Genome Sequence of Burkholderia stabilis FERMP-21014.</title>
        <authorList>
            <person name="Konishi K."/>
            <person name="Kumagai T."/>
            <person name="Sakasegawa S."/>
            <person name="Tamura T."/>
        </authorList>
    </citation>
    <scope>NUCLEOTIDE SEQUENCE [LARGE SCALE GENOMIC DNA]</scope>
    <source>
        <strain evidence="1 2">FERMP-21014</strain>
    </source>
</reference>
<gene>
    <name evidence="1" type="ORF">BSFP_039720</name>
</gene>
<evidence type="ECO:0000313" key="2">
    <source>
        <dbReference type="Proteomes" id="UP000218432"/>
    </source>
</evidence>
<dbReference type="AlphaFoldDB" id="A0A1Y1BMN1"/>
<dbReference type="EMBL" id="AP018112">
    <property type="protein sequence ID" value="BAX61105.1"/>
    <property type="molecule type" value="Genomic_DNA"/>
</dbReference>
<dbReference type="RefSeq" id="WP_157776391.1">
    <property type="nucleotide sequence ID" value="NZ_AP018112.1"/>
</dbReference>
<protein>
    <submittedName>
        <fullName evidence="1">Uncharacterized protein</fullName>
    </submittedName>
</protein>
<organism evidence="1 2">
    <name type="scientific">Burkholderia stabilis</name>
    <dbReference type="NCBI Taxonomy" id="95485"/>
    <lineage>
        <taxon>Bacteria</taxon>
        <taxon>Pseudomonadati</taxon>
        <taxon>Pseudomonadota</taxon>
        <taxon>Betaproteobacteria</taxon>
        <taxon>Burkholderiales</taxon>
        <taxon>Burkholderiaceae</taxon>
        <taxon>Burkholderia</taxon>
        <taxon>Burkholderia cepacia complex</taxon>
    </lineage>
</organism>